<feature type="region of interest" description="Disordered" evidence="1">
    <location>
        <begin position="1"/>
        <end position="22"/>
    </location>
</feature>
<sequence length="83" mass="9410">MYQGLSAPQPAGRGAGGGRDGAGGSEARFRMYQLSKAVALQCRIAIRRRFAQYQLEDICWDNLFAASRNKKKNKNKKKRKQKY</sequence>
<accession>A0A4C1SW31</accession>
<organism evidence="2 3">
    <name type="scientific">Eumeta variegata</name>
    <name type="common">Bagworm moth</name>
    <name type="synonym">Eumeta japonica</name>
    <dbReference type="NCBI Taxonomy" id="151549"/>
    <lineage>
        <taxon>Eukaryota</taxon>
        <taxon>Metazoa</taxon>
        <taxon>Ecdysozoa</taxon>
        <taxon>Arthropoda</taxon>
        <taxon>Hexapoda</taxon>
        <taxon>Insecta</taxon>
        <taxon>Pterygota</taxon>
        <taxon>Neoptera</taxon>
        <taxon>Endopterygota</taxon>
        <taxon>Lepidoptera</taxon>
        <taxon>Glossata</taxon>
        <taxon>Ditrysia</taxon>
        <taxon>Tineoidea</taxon>
        <taxon>Psychidae</taxon>
        <taxon>Oiketicinae</taxon>
        <taxon>Eumeta</taxon>
    </lineage>
</organism>
<proteinExistence type="predicted"/>
<protein>
    <submittedName>
        <fullName evidence="2">Uncharacterized protein</fullName>
    </submittedName>
</protein>
<evidence type="ECO:0000256" key="1">
    <source>
        <dbReference type="SAM" id="MobiDB-lite"/>
    </source>
</evidence>
<dbReference type="AlphaFoldDB" id="A0A4C1SW31"/>
<keyword evidence="3" id="KW-1185">Reference proteome</keyword>
<evidence type="ECO:0000313" key="2">
    <source>
        <dbReference type="EMBL" id="GBP05241.1"/>
    </source>
</evidence>
<feature type="compositionally biased region" description="Gly residues" evidence="1">
    <location>
        <begin position="13"/>
        <end position="22"/>
    </location>
</feature>
<reference evidence="2 3" key="1">
    <citation type="journal article" date="2019" name="Commun. Biol.">
        <title>The bagworm genome reveals a unique fibroin gene that provides high tensile strength.</title>
        <authorList>
            <person name="Kono N."/>
            <person name="Nakamura H."/>
            <person name="Ohtoshi R."/>
            <person name="Tomita M."/>
            <person name="Numata K."/>
            <person name="Arakawa K."/>
        </authorList>
    </citation>
    <scope>NUCLEOTIDE SEQUENCE [LARGE SCALE GENOMIC DNA]</scope>
</reference>
<comment type="caution">
    <text evidence="2">The sequence shown here is derived from an EMBL/GenBank/DDBJ whole genome shotgun (WGS) entry which is preliminary data.</text>
</comment>
<name>A0A4C1SW31_EUMVA</name>
<gene>
    <name evidence="2" type="ORF">EVAR_76705_1</name>
</gene>
<dbReference type="Proteomes" id="UP000299102">
    <property type="component" value="Unassembled WGS sequence"/>
</dbReference>
<evidence type="ECO:0000313" key="3">
    <source>
        <dbReference type="Proteomes" id="UP000299102"/>
    </source>
</evidence>
<dbReference type="EMBL" id="BGZK01000017">
    <property type="protein sequence ID" value="GBP05241.1"/>
    <property type="molecule type" value="Genomic_DNA"/>
</dbReference>